<comment type="caution">
    <text evidence="1">The sequence shown here is derived from an EMBL/GenBank/DDBJ whole genome shotgun (WGS) entry which is preliminary data.</text>
</comment>
<dbReference type="Proteomes" id="UP000014264">
    <property type="component" value="Unassembled WGS sequence"/>
</dbReference>
<reference evidence="1 2" key="1">
    <citation type="journal article" date="2013" name="PLoS ONE">
        <title>Lactobacillus paracasei comparative genomics: towards species pan-genome definition and exploitation of diversity.</title>
        <authorList>
            <person name="Smokvina T."/>
            <person name="Wels M."/>
            <person name="Polka J."/>
            <person name="Chervaux C."/>
            <person name="Brisse S."/>
            <person name="Boekhorst J."/>
            <person name="van Hylckama Vlieg J.E."/>
            <person name="Siezen R.J."/>
        </authorList>
    </citation>
    <scope>NUCLEOTIDE SEQUENCE [LARGE SCALE GENOMIC DNA]</scope>
    <source>
        <strain evidence="1 2">Lpp14</strain>
    </source>
</reference>
<dbReference type="AlphaFoldDB" id="A0A829GN23"/>
<evidence type="ECO:0000313" key="2">
    <source>
        <dbReference type="Proteomes" id="UP000014264"/>
    </source>
</evidence>
<gene>
    <name evidence="1" type="ORF">Lpp14_12627</name>
</gene>
<proteinExistence type="predicted"/>
<organism evidence="1 2">
    <name type="scientific">Lacticaseibacillus paracasei subsp. paracasei Lpp14</name>
    <dbReference type="NCBI Taxonomy" id="1256204"/>
    <lineage>
        <taxon>Bacteria</taxon>
        <taxon>Bacillati</taxon>
        <taxon>Bacillota</taxon>
        <taxon>Bacilli</taxon>
        <taxon>Lactobacillales</taxon>
        <taxon>Lactobacillaceae</taxon>
        <taxon>Lacticaseibacillus</taxon>
    </lineage>
</organism>
<evidence type="ECO:0000313" key="1">
    <source>
        <dbReference type="EMBL" id="EPC59803.1"/>
    </source>
</evidence>
<name>A0A829GN23_LACPA</name>
<sequence length="42" mass="4722">MRIAFFDALKMAMSAQPQKFICPIIVRQASLAVMGLFVTYRG</sequence>
<accession>A0A829GN23</accession>
<protein>
    <submittedName>
        <fullName evidence="1">Uncharacterized protein</fullName>
    </submittedName>
</protein>
<dbReference type="EMBL" id="ANJZ01000302">
    <property type="protein sequence ID" value="EPC59803.1"/>
    <property type="molecule type" value="Genomic_DNA"/>
</dbReference>